<keyword evidence="11" id="KW-0249">Electron transport</keyword>
<evidence type="ECO:0000256" key="20">
    <source>
        <dbReference type="SAM" id="MobiDB-lite"/>
    </source>
</evidence>
<evidence type="ECO:0000259" key="22">
    <source>
        <dbReference type="PROSITE" id="PS51296"/>
    </source>
</evidence>
<evidence type="ECO:0000256" key="19">
    <source>
        <dbReference type="ARBA" id="ARBA00032409"/>
    </source>
</evidence>
<dbReference type="Proteomes" id="UP001595844">
    <property type="component" value="Unassembled WGS sequence"/>
</dbReference>
<dbReference type="EMBL" id="JBHSDL010000009">
    <property type="protein sequence ID" value="MFC4374360.1"/>
    <property type="molecule type" value="Genomic_DNA"/>
</dbReference>
<evidence type="ECO:0000256" key="21">
    <source>
        <dbReference type="SAM" id="Phobius"/>
    </source>
</evidence>
<comment type="subcellular location">
    <subcellularLocation>
        <location evidence="2">Cell membrane</location>
        <topology evidence="2">Multi-pass membrane protein</topology>
    </subcellularLocation>
</comment>
<dbReference type="Pfam" id="PF19297">
    <property type="entry name" value="QcrA_N"/>
    <property type="match status" value="1"/>
</dbReference>
<dbReference type="SUPFAM" id="SSF50022">
    <property type="entry name" value="ISP domain"/>
    <property type="match status" value="1"/>
</dbReference>
<evidence type="ECO:0000256" key="3">
    <source>
        <dbReference type="ARBA" id="ARBA00010651"/>
    </source>
</evidence>
<keyword evidence="6" id="KW-1003">Cell membrane</keyword>
<dbReference type="InterPro" id="IPR014349">
    <property type="entry name" value="Rieske_Fe-S_prot"/>
</dbReference>
<evidence type="ECO:0000256" key="16">
    <source>
        <dbReference type="ARBA" id="ARBA00023136"/>
    </source>
</evidence>
<evidence type="ECO:0000256" key="2">
    <source>
        <dbReference type="ARBA" id="ARBA00004651"/>
    </source>
</evidence>
<dbReference type="PROSITE" id="PS51296">
    <property type="entry name" value="RIESKE"/>
    <property type="match status" value="1"/>
</dbReference>
<evidence type="ECO:0000256" key="1">
    <source>
        <dbReference type="ARBA" id="ARBA00002494"/>
    </source>
</evidence>
<keyword evidence="15" id="KW-0411">Iron-sulfur</keyword>
<dbReference type="InterPro" id="IPR045603">
    <property type="entry name" value="QcrA_N"/>
</dbReference>
<dbReference type="Pfam" id="PF00355">
    <property type="entry name" value="Rieske"/>
    <property type="match status" value="1"/>
</dbReference>
<keyword evidence="12 21" id="KW-1133">Transmembrane helix</keyword>
<evidence type="ECO:0000256" key="12">
    <source>
        <dbReference type="ARBA" id="ARBA00022989"/>
    </source>
</evidence>
<protein>
    <recommendedName>
        <fullName evidence="4">Cytochrome bc1 complex Rieske iron-sulfur subunit</fullName>
    </recommendedName>
    <alternativeName>
        <fullName evidence="18">Cytochrome bc1 reductase complex subunit QcrA</fullName>
    </alternativeName>
    <alternativeName>
        <fullName evidence="19">Rieske iron-sulfur protein</fullName>
    </alternativeName>
</protein>
<proteinExistence type="inferred from homology"/>
<evidence type="ECO:0000256" key="7">
    <source>
        <dbReference type="ARBA" id="ARBA00022660"/>
    </source>
</evidence>
<evidence type="ECO:0000256" key="10">
    <source>
        <dbReference type="ARBA" id="ARBA00022723"/>
    </source>
</evidence>
<evidence type="ECO:0000256" key="18">
    <source>
        <dbReference type="ARBA" id="ARBA00029586"/>
    </source>
</evidence>
<dbReference type="PANTHER" id="PTHR10134">
    <property type="entry name" value="CYTOCHROME B-C1 COMPLEX SUBUNIT RIESKE, MITOCHONDRIAL"/>
    <property type="match status" value="1"/>
</dbReference>
<dbReference type="Gene3D" id="2.102.10.10">
    <property type="entry name" value="Rieske [2Fe-2S] iron-sulphur domain"/>
    <property type="match status" value="1"/>
</dbReference>
<evidence type="ECO:0000256" key="4">
    <source>
        <dbReference type="ARBA" id="ARBA00015816"/>
    </source>
</evidence>
<feature type="transmembrane region" description="Helical" evidence="21">
    <location>
        <begin position="168"/>
        <end position="191"/>
    </location>
</feature>
<keyword evidence="9" id="KW-0001">2Fe-2S</keyword>
<keyword evidence="13" id="KW-0560">Oxidoreductase</keyword>
<keyword evidence="7" id="KW-0679">Respiratory chain</keyword>
<evidence type="ECO:0000256" key="14">
    <source>
        <dbReference type="ARBA" id="ARBA00023004"/>
    </source>
</evidence>
<evidence type="ECO:0000256" key="6">
    <source>
        <dbReference type="ARBA" id="ARBA00022475"/>
    </source>
</evidence>
<dbReference type="InterPro" id="IPR036922">
    <property type="entry name" value="Rieske_2Fe-2S_sf"/>
</dbReference>
<feature type="domain" description="Rieske" evidence="22">
    <location>
        <begin position="267"/>
        <end position="361"/>
    </location>
</feature>
<evidence type="ECO:0000256" key="13">
    <source>
        <dbReference type="ARBA" id="ARBA00023002"/>
    </source>
</evidence>
<sequence length="379" mass="41839">MSGQEHSDMGREPTEDELDAMSREELAALGTARDDVDVVYRGERWPVPGTKAEKRAERAVTFWFAVSGLAAAALIGVFLFWPWEWKGNGEEGHGAYSLYTPLIGLTFGISVLVIGIAVVLIRKRFIPSEISIQQRHDGPSDEVERRTLAAELQDALDTSTLGRRKMMLGTAGAGVGVLGIGAALVFIGGMVKNPWAKGDKSPLWVSGWTPDYPGETVYIRRDTGRPDDIVLVRPEDLDAGSMETVFPWKEKWRGDSHATLQSLRGIRNAVMLIRLRTEDAEKAIKRKGQESFNYGDYFAYSKICTHLGCPTSLFEQQTNRILCPCHQSQFLATEWGKPIFGPAARALPQLPITVNSGGFLVAAGDFIEPLGPAFWERRS</sequence>
<feature type="transmembrane region" description="Helical" evidence="21">
    <location>
        <begin position="60"/>
        <end position="81"/>
    </location>
</feature>
<reference evidence="24" key="1">
    <citation type="journal article" date="2019" name="Int. J. Syst. Evol. Microbiol.">
        <title>The Global Catalogue of Microorganisms (GCM) 10K type strain sequencing project: providing services to taxonomists for standard genome sequencing and annotation.</title>
        <authorList>
            <consortium name="The Broad Institute Genomics Platform"/>
            <consortium name="The Broad Institute Genome Sequencing Center for Infectious Disease"/>
            <person name="Wu L."/>
            <person name="Ma J."/>
        </authorList>
    </citation>
    <scope>NUCLEOTIDE SEQUENCE [LARGE SCALE GENOMIC DNA]</scope>
    <source>
        <strain evidence="24">IBRC-M 10490</strain>
    </source>
</reference>
<evidence type="ECO:0000256" key="11">
    <source>
        <dbReference type="ARBA" id="ARBA00022982"/>
    </source>
</evidence>
<evidence type="ECO:0000313" key="23">
    <source>
        <dbReference type="EMBL" id="MFC4374360.1"/>
    </source>
</evidence>
<feature type="compositionally biased region" description="Basic and acidic residues" evidence="20">
    <location>
        <begin position="1"/>
        <end position="13"/>
    </location>
</feature>
<keyword evidence="24" id="KW-1185">Reference proteome</keyword>
<comment type="similarity">
    <text evidence="3">Belongs to the Rieske iron-sulfur protein family.</text>
</comment>
<feature type="region of interest" description="Disordered" evidence="20">
    <location>
        <begin position="1"/>
        <end position="20"/>
    </location>
</feature>
<comment type="caution">
    <text evidence="23">The sequence shown here is derived from an EMBL/GenBank/DDBJ whole genome shotgun (WGS) entry which is preliminary data.</text>
</comment>
<keyword evidence="14" id="KW-0408">Iron</keyword>
<dbReference type="InterPro" id="IPR017941">
    <property type="entry name" value="Rieske_2Fe-2S"/>
</dbReference>
<evidence type="ECO:0000256" key="9">
    <source>
        <dbReference type="ARBA" id="ARBA00022714"/>
    </source>
</evidence>
<keyword evidence="5" id="KW-0813">Transport</keyword>
<keyword evidence="16 21" id="KW-0472">Membrane</keyword>
<dbReference type="CDD" id="cd03467">
    <property type="entry name" value="Rieske"/>
    <property type="match status" value="1"/>
</dbReference>
<keyword evidence="17" id="KW-1015">Disulfide bond</keyword>
<gene>
    <name evidence="23" type="ORF">ACFO5K_09615</name>
</gene>
<evidence type="ECO:0000256" key="5">
    <source>
        <dbReference type="ARBA" id="ARBA00022448"/>
    </source>
</evidence>
<feature type="transmembrane region" description="Helical" evidence="21">
    <location>
        <begin position="101"/>
        <end position="121"/>
    </location>
</feature>
<name>A0ABV8VI53_9NOCA</name>
<organism evidence="23 24">
    <name type="scientific">Nocardia halotolerans</name>
    <dbReference type="NCBI Taxonomy" id="1755878"/>
    <lineage>
        <taxon>Bacteria</taxon>
        <taxon>Bacillati</taxon>
        <taxon>Actinomycetota</taxon>
        <taxon>Actinomycetes</taxon>
        <taxon>Mycobacteriales</taxon>
        <taxon>Nocardiaceae</taxon>
        <taxon>Nocardia</taxon>
    </lineage>
</organism>
<evidence type="ECO:0000256" key="17">
    <source>
        <dbReference type="ARBA" id="ARBA00023157"/>
    </source>
</evidence>
<comment type="function">
    <text evidence="1">Iron-sulfur subunit of the cytochrome bc1 complex, an essential component of the respiratory electron transport chain required for ATP synthesis. The bc1 complex catalyzes the oxidation of menaquinol and the reduction of cytochrome c in the respiratory chain. The bc1 complex operates through a Q-cycle mechanism that couples electron transfer to generation of the proton gradient that drives ATP synthesis.</text>
</comment>
<evidence type="ECO:0000313" key="24">
    <source>
        <dbReference type="Proteomes" id="UP001595844"/>
    </source>
</evidence>
<dbReference type="RefSeq" id="WP_378559227.1">
    <property type="nucleotide sequence ID" value="NZ_JBHSDL010000009.1"/>
</dbReference>
<keyword evidence="10" id="KW-0479">Metal-binding</keyword>
<keyword evidence="8 21" id="KW-0812">Transmembrane</keyword>
<evidence type="ECO:0000256" key="8">
    <source>
        <dbReference type="ARBA" id="ARBA00022692"/>
    </source>
</evidence>
<accession>A0ABV8VI53</accession>
<evidence type="ECO:0000256" key="15">
    <source>
        <dbReference type="ARBA" id="ARBA00023014"/>
    </source>
</evidence>